<sequence>MSKKKGDNTIFLPGAEGWQLWQGNRDDGYSLAVEQGPLKAAEFNEFIKGEMVMGFPLKSALAVPFTTQTNDSDLFADLASMHLETAGVRVADGAGQLSDLFEVRKDDDSAALLPVVLSPPEDDEMPLQSAKAYDLSARFFQLPDDAVVLWRELGRWVFACSVGNKLAYFQSLPFRDLGPDTSREVSLAVMQLQLQGLQLDAKQLVIWASEQDGEIDVDVANALESALRLPLQIDSKPDPQLPRVLSELLPENARAEQLAQAEAKKRKIFIAAFALVYLMAIGYLLFNYWQINTEFEKASIAHEEIAPIHTALMEHNAQWDELALVVRTDLWPMNLLKEAAPKGSLAGKVRFTKFDVNSGTVTIQGEAESALQVDQYRSQLKRSLRDYDWVGATPSADKNGRWKFTSAGENTTFISQP</sequence>
<dbReference type="AlphaFoldDB" id="A0A8J7MGU5"/>
<evidence type="ECO:0000313" key="3">
    <source>
        <dbReference type="Proteomes" id="UP000624703"/>
    </source>
</evidence>
<reference evidence="2" key="1">
    <citation type="submission" date="2021-01" db="EMBL/GenBank/DDBJ databases">
        <title>Modified the classification status of verrucomicrobia.</title>
        <authorList>
            <person name="Feng X."/>
        </authorList>
    </citation>
    <scope>NUCLEOTIDE SEQUENCE</scope>
    <source>
        <strain evidence="2">_KCTC 22039</strain>
    </source>
</reference>
<proteinExistence type="predicted"/>
<keyword evidence="1" id="KW-0812">Transmembrane</keyword>
<organism evidence="2 3">
    <name type="scientific">Persicirhabdus sediminis</name>
    <dbReference type="NCBI Taxonomy" id="454144"/>
    <lineage>
        <taxon>Bacteria</taxon>
        <taxon>Pseudomonadati</taxon>
        <taxon>Verrucomicrobiota</taxon>
        <taxon>Verrucomicrobiia</taxon>
        <taxon>Verrucomicrobiales</taxon>
        <taxon>Verrucomicrobiaceae</taxon>
        <taxon>Persicirhabdus</taxon>
    </lineage>
</organism>
<dbReference type="EMBL" id="JAENIM010000046">
    <property type="protein sequence ID" value="MBK1792601.1"/>
    <property type="molecule type" value="Genomic_DNA"/>
</dbReference>
<dbReference type="Proteomes" id="UP000624703">
    <property type="component" value="Unassembled WGS sequence"/>
</dbReference>
<evidence type="ECO:0000313" key="2">
    <source>
        <dbReference type="EMBL" id="MBK1792601.1"/>
    </source>
</evidence>
<keyword evidence="3" id="KW-1185">Reference proteome</keyword>
<accession>A0A8J7MGU5</accession>
<keyword evidence="1" id="KW-1133">Transmembrane helix</keyword>
<evidence type="ECO:0000256" key="1">
    <source>
        <dbReference type="SAM" id="Phobius"/>
    </source>
</evidence>
<name>A0A8J7MGU5_9BACT</name>
<dbReference type="RefSeq" id="WP_200312613.1">
    <property type="nucleotide sequence ID" value="NZ_JAENIM010000046.1"/>
</dbReference>
<gene>
    <name evidence="2" type="ORF">JIN82_15660</name>
</gene>
<keyword evidence="1" id="KW-0472">Membrane</keyword>
<protein>
    <submittedName>
        <fullName evidence="2">Uncharacterized protein</fullName>
    </submittedName>
</protein>
<feature type="transmembrane region" description="Helical" evidence="1">
    <location>
        <begin position="268"/>
        <end position="289"/>
    </location>
</feature>
<comment type="caution">
    <text evidence="2">The sequence shown here is derived from an EMBL/GenBank/DDBJ whole genome shotgun (WGS) entry which is preliminary data.</text>
</comment>